<keyword evidence="3" id="KW-0902">Two-component regulatory system</keyword>
<accession>A0A3S0R8E7</accession>
<keyword evidence="5 8" id="KW-0238">DNA-binding</keyword>
<reference evidence="11 12" key="1">
    <citation type="submission" date="2018-12" db="EMBL/GenBank/DDBJ databases">
        <title>Lysinibacillus antri sp. nov., isolated from a cave soil.</title>
        <authorList>
            <person name="Narsing Rao M.P."/>
            <person name="Zhang H."/>
            <person name="Dong Z.-Y."/>
            <person name="Niu X.-K."/>
            <person name="Zhang K."/>
            <person name="Fang B.-Z."/>
            <person name="Kang Y.-Q."/>
            <person name="Xiao M."/>
            <person name="Li W.-J."/>
        </authorList>
    </citation>
    <scope>NUCLEOTIDE SEQUENCE [LARGE SCALE GENOMIC DNA]</scope>
    <source>
        <strain evidence="11 12">SYSU K30002</strain>
    </source>
</reference>
<dbReference type="SUPFAM" id="SSF46894">
    <property type="entry name" value="C-terminal effector domain of the bipartite response regulators"/>
    <property type="match status" value="1"/>
</dbReference>
<evidence type="ECO:0000313" key="12">
    <source>
        <dbReference type="Proteomes" id="UP000287910"/>
    </source>
</evidence>
<proteinExistence type="predicted"/>
<keyword evidence="6" id="KW-0804">Transcription</keyword>
<evidence type="ECO:0000259" key="9">
    <source>
        <dbReference type="PROSITE" id="PS50110"/>
    </source>
</evidence>
<dbReference type="EMBL" id="RYYR01000002">
    <property type="protein sequence ID" value="RUL56522.1"/>
    <property type="molecule type" value="Genomic_DNA"/>
</dbReference>
<feature type="domain" description="OmpR/PhoB-type" evidence="10">
    <location>
        <begin position="125"/>
        <end position="224"/>
    </location>
</feature>
<dbReference type="GO" id="GO:0000156">
    <property type="term" value="F:phosphorelay response regulator activity"/>
    <property type="evidence" value="ECO:0007669"/>
    <property type="project" value="TreeGrafter"/>
</dbReference>
<comment type="subcellular location">
    <subcellularLocation>
        <location evidence="1">Cytoplasm</location>
    </subcellularLocation>
</comment>
<feature type="domain" description="Response regulatory" evidence="9">
    <location>
        <begin position="4"/>
        <end position="117"/>
    </location>
</feature>
<keyword evidence="12" id="KW-1185">Reference proteome</keyword>
<organism evidence="11 12">
    <name type="scientific">Lysinibacillus antri</name>
    <dbReference type="NCBI Taxonomy" id="2498145"/>
    <lineage>
        <taxon>Bacteria</taxon>
        <taxon>Bacillati</taxon>
        <taxon>Bacillota</taxon>
        <taxon>Bacilli</taxon>
        <taxon>Bacillales</taxon>
        <taxon>Bacillaceae</taxon>
        <taxon>Lysinibacillus</taxon>
    </lineage>
</organism>
<feature type="DNA-binding region" description="OmpR/PhoB-type" evidence="8">
    <location>
        <begin position="125"/>
        <end position="224"/>
    </location>
</feature>
<dbReference type="Gene3D" id="1.10.10.10">
    <property type="entry name" value="Winged helix-like DNA-binding domain superfamily/Winged helix DNA-binding domain"/>
    <property type="match status" value="1"/>
</dbReference>
<dbReference type="GO" id="GO:0005829">
    <property type="term" value="C:cytosol"/>
    <property type="evidence" value="ECO:0007669"/>
    <property type="project" value="TreeGrafter"/>
</dbReference>
<dbReference type="RefSeq" id="WP_126657439.1">
    <property type="nucleotide sequence ID" value="NZ_RYYR01000002.1"/>
</dbReference>
<dbReference type="SMART" id="SM00862">
    <property type="entry name" value="Trans_reg_C"/>
    <property type="match status" value="1"/>
</dbReference>
<evidence type="ECO:0000256" key="5">
    <source>
        <dbReference type="ARBA" id="ARBA00023125"/>
    </source>
</evidence>
<dbReference type="Proteomes" id="UP000287910">
    <property type="component" value="Unassembled WGS sequence"/>
</dbReference>
<keyword evidence="2 7" id="KW-0597">Phosphoprotein</keyword>
<dbReference type="PROSITE" id="PS51755">
    <property type="entry name" value="OMPR_PHOB"/>
    <property type="match status" value="1"/>
</dbReference>
<dbReference type="InterPro" id="IPR039420">
    <property type="entry name" value="WalR-like"/>
</dbReference>
<keyword evidence="4" id="KW-0805">Transcription regulation</keyword>
<dbReference type="GO" id="GO:0032993">
    <property type="term" value="C:protein-DNA complex"/>
    <property type="evidence" value="ECO:0007669"/>
    <property type="project" value="TreeGrafter"/>
</dbReference>
<evidence type="ECO:0000256" key="7">
    <source>
        <dbReference type="PROSITE-ProRule" id="PRU00169"/>
    </source>
</evidence>
<dbReference type="SUPFAM" id="SSF52172">
    <property type="entry name" value="CheY-like"/>
    <property type="match status" value="1"/>
</dbReference>
<evidence type="ECO:0000256" key="1">
    <source>
        <dbReference type="ARBA" id="ARBA00004496"/>
    </source>
</evidence>
<dbReference type="Pfam" id="PF00486">
    <property type="entry name" value="Trans_reg_C"/>
    <property type="match status" value="1"/>
</dbReference>
<dbReference type="FunFam" id="1.10.10.10:FF:000018">
    <property type="entry name" value="DNA-binding response regulator ResD"/>
    <property type="match status" value="1"/>
</dbReference>
<dbReference type="PROSITE" id="PS50110">
    <property type="entry name" value="RESPONSE_REGULATORY"/>
    <property type="match status" value="1"/>
</dbReference>
<comment type="caution">
    <text evidence="11">The sequence shown here is derived from an EMBL/GenBank/DDBJ whole genome shotgun (WGS) entry which is preliminary data.</text>
</comment>
<dbReference type="InterPro" id="IPR001789">
    <property type="entry name" value="Sig_transdc_resp-reg_receiver"/>
</dbReference>
<dbReference type="InterPro" id="IPR016032">
    <property type="entry name" value="Sig_transdc_resp-reg_C-effctor"/>
</dbReference>
<dbReference type="CDD" id="cd00383">
    <property type="entry name" value="trans_reg_C"/>
    <property type="match status" value="1"/>
</dbReference>
<dbReference type="InterPro" id="IPR036388">
    <property type="entry name" value="WH-like_DNA-bd_sf"/>
</dbReference>
<sequence>MTIKIGIIEDDIKTIEILKLYLEREQFNVNVALNGQNGLELIHNILPDVLILDLNLPDYSGFDLAKKYRSQSNGILFFITGEKSKDKLIYGFEVGGDDYITKPFDPAEVIVRIKANLKRLENSSFDILKIGNLIINFNDATVTKNGQLLDLSVKEKMLLFYMVKHKNQVLLTESLYDAIWGYDAVSDLKTVTVHISTLRKKIEEDKNNPKYIQTVRGFGYKFVIE</sequence>
<dbReference type="InterPro" id="IPR001867">
    <property type="entry name" value="OmpR/PhoB-type_DNA-bd"/>
</dbReference>
<protein>
    <submittedName>
        <fullName evidence="11">Response regulator transcription factor</fullName>
    </submittedName>
</protein>
<evidence type="ECO:0000256" key="8">
    <source>
        <dbReference type="PROSITE-ProRule" id="PRU01091"/>
    </source>
</evidence>
<dbReference type="AlphaFoldDB" id="A0A3S0R8E7"/>
<gene>
    <name evidence="11" type="ORF">EK386_02525</name>
</gene>
<dbReference type="Pfam" id="PF00072">
    <property type="entry name" value="Response_reg"/>
    <property type="match status" value="1"/>
</dbReference>
<dbReference type="Gene3D" id="6.10.250.690">
    <property type="match status" value="1"/>
</dbReference>
<evidence type="ECO:0000256" key="6">
    <source>
        <dbReference type="ARBA" id="ARBA00023163"/>
    </source>
</evidence>
<dbReference type="InterPro" id="IPR011006">
    <property type="entry name" value="CheY-like_superfamily"/>
</dbReference>
<evidence type="ECO:0000256" key="3">
    <source>
        <dbReference type="ARBA" id="ARBA00023012"/>
    </source>
</evidence>
<dbReference type="SMART" id="SM00448">
    <property type="entry name" value="REC"/>
    <property type="match status" value="1"/>
</dbReference>
<evidence type="ECO:0000256" key="2">
    <source>
        <dbReference type="ARBA" id="ARBA00022553"/>
    </source>
</evidence>
<evidence type="ECO:0000259" key="10">
    <source>
        <dbReference type="PROSITE" id="PS51755"/>
    </source>
</evidence>
<dbReference type="GO" id="GO:0006355">
    <property type="term" value="P:regulation of DNA-templated transcription"/>
    <property type="evidence" value="ECO:0007669"/>
    <property type="project" value="InterPro"/>
</dbReference>
<dbReference type="PANTHER" id="PTHR48111:SF40">
    <property type="entry name" value="PHOSPHATE REGULON TRANSCRIPTIONAL REGULATORY PROTEIN PHOB"/>
    <property type="match status" value="1"/>
</dbReference>
<dbReference type="GO" id="GO:0000976">
    <property type="term" value="F:transcription cis-regulatory region binding"/>
    <property type="evidence" value="ECO:0007669"/>
    <property type="project" value="TreeGrafter"/>
</dbReference>
<name>A0A3S0R8E7_9BACI</name>
<evidence type="ECO:0000256" key="4">
    <source>
        <dbReference type="ARBA" id="ARBA00023015"/>
    </source>
</evidence>
<dbReference type="Gene3D" id="3.40.50.2300">
    <property type="match status" value="1"/>
</dbReference>
<dbReference type="PANTHER" id="PTHR48111">
    <property type="entry name" value="REGULATOR OF RPOS"/>
    <property type="match status" value="1"/>
</dbReference>
<feature type="modified residue" description="4-aspartylphosphate" evidence="7">
    <location>
        <position position="53"/>
    </location>
</feature>
<evidence type="ECO:0000313" key="11">
    <source>
        <dbReference type="EMBL" id="RUL56522.1"/>
    </source>
</evidence>